<comment type="function">
    <text evidence="4">Associates with the EF-Tu.GDP complex and induces the exchange of GDP to GTP. It remains bound to the aminoacyl-tRNA.EF-Tu.GTP complex up to the GTP hydrolysis stage on the ribosome.</text>
</comment>
<dbReference type="InterPro" id="IPR001816">
    <property type="entry name" value="Transl_elong_EFTs/EF1B"/>
</dbReference>
<dbReference type="AlphaFoldDB" id="A0A7D9DT86"/>
<evidence type="ECO:0000259" key="5">
    <source>
        <dbReference type="Pfam" id="PF00889"/>
    </source>
</evidence>
<feature type="domain" description="Translation elongation factor EFTs/EF1B dimerisation" evidence="5">
    <location>
        <begin position="104"/>
        <end position="276"/>
    </location>
</feature>
<dbReference type="SUPFAM" id="SSF46934">
    <property type="entry name" value="UBA-like"/>
    <property type="match status" value="1"/>
</dbReference>
<evidence type="ECO:0000256" key="1">
    <source>
        <dbReference type="ARBA" id="ARBA00005532"/>
    </source>
</evidence>
<gene>
    <name evidence="6" type="ORF">PACLA_8A086820</name>
</gene>
<dbReference type="InterPro" id="IPR018101">
    <property type="entry name" value="Transl_elong_Ts_CS"/>
</dbReference>
<dbReference type="Gene3D" id="3.30.479.20">
    <property type="entry name" value="Elongation factor Ts, dimerisation domain"/>
    <property type="match status" value="2"/>
</dbReference>
<dbReference type="Pfam" id="PF25025">
    <property type="entry name" value="EF-Ts_N"/>
    <property type="match status" value="1"/>
</dbReference>
<keyword evidence="4" id="KW-0496">Mitochondrion</keyword>
<sequence length="315" mass="35309">MTCSSLISSRIWNTTIRKQVFNHYKRRCFSMKVDAKQLANLRKQTGYGLSLCREALLENNNDIKVAQAWLDEQAIKKGWQKAEKLQGRKTGEGVIGVMVENNHAAMVEICCETDFVAQNDFFKDLVAKSTATALSHRKMIVQRGLDLGGTFTHFREVLLTHKLNEMKLSNSDETVNDLVLQVVGRLGERIMLKRAVTMTTEQDCVIGRYTHGPFTSNIDGCQMGKYAAIVAIQQPTTSNIGNEILATLATSLSQHIVGMNPSCISSKDTAGENIDKGEMLEEQYYLMDETITVKELLDRNNVSVVDFLRMECGEQ</sequence>
<protein>
    <recommendedName>
        <fullName evidence="4">Elongation factor Ts, mitochondrial</fullName>
        <shortName evidence="4">EF-Ts</shortName>
        <shortName evidence="4">EF-TsMt</shortName>
    </recommendedName>
</protein>
<reference evidence="6" key="1">
    <citation type="submission" date="2020-04" db="EMBL/GenBank/DDBJ databases">
        <authorList>
            <person name="Alioto T."/>
            <person name="Alioto T."/>
            <person name="Gomez Garrido J."/>
        </authorList>
    </citation>
    <scope>NUCLEOTIDE SEQUENCE</scope>
    <source>
        <strain evidence="6">A484AB</strain>
    </source>
</reference>
<evidence type="ECO:0000256" key="4">
    <source>
        <dbReference type="HAMAP-Rule" id="MF_03135"/>
    </source>
</evidence>
<organism evidence="6 7">
    <name type="scientific">Paramuricea clavata</name>
    <name type="common">Red gorgonian</name>
    <name type="synonym">Violescent sea-whip</name>
    <dbReference type="NCBI Taxonomy" id="317549"/>
    <lineage>
        <taxon>Eukaryota</taxon>
        <taxon>Metazoa</taxon>
        <taxon>Cnidaria</taxon>
        <taxon>Anthozoa</taxon>
        <taxon>Octocorallia</taxon>
        <taxon>Malacalcyonacea</taxon>
        <taxon>Plexauridae</taxon>
        <taxon>Paramuricea</taxon>
    </lineage>
</organism>
<dbReference type="Pfam" id="PF00889">
    <property type="entry name" value="EF_TS"/>
    <property type="match status" value="1"/>
</dbReference>
<dbReference type="EMBL" id="CACRXK020002087">
    <property type="protein sequence ID" value="CAB3992616.1"/>
    <property type="molecule type" value="Genomic_DNA"/>
</dbReference>
<evidence type="ECO:0000313" key="7">
    <source>
        <dbReference type="Proteomes" id="UP001152795"/>
    </source>
</evidence>
<dbReference type="PANTHER" id="PTHR11741:SF0">
    <property type="entry name" value="ELONGATION FACTOR TS, MITOCHONDRIAL"/>
    <property type="match status" value="1"/>
</dbReference>
<evidence type="ECO:0000313" key="6">
    <source>
        <dbReference type="EMBL" id="CAB3992616.1"/>
    </source>
</evidence>
<comment type="caution">
    <text evidence="6">The sequence shown here is derived from an EMBL/GenBank/DDBJ whole genome shotgun (WGS) entry which is preliminary data.</text>
</comment>
<comment type="subcellular location">
    <subcellularLocation>
        <location evidence="4">Mitochondrion</location>
    </subcellularLocation>
</comment>
<comment type="similarity">
    <text evidence="1 4">Belongs to the EF-Ts family.</text>
</comment>
<dbReference type="Proteomes" id="UP001152795">
    <property type="component" value="Unassembled WGS sequence"/>
</dbReference>
<proteinExistence type="inferred from homology"/>
<dbReference type="GO" id="GO:0003746">
    <property type="term" value="F:translation elongation factor activity"/>
    <property type="evidence" value="ECO:0007669"/>
    <property type="project" value="UniProtKB-UniRule"/>
</dbReference>
<dbReference type="InterPro" id="IPR009060">
    <property type="entry name" value="UBA-like_sf"/>
</dbReference>
<dbReference type="GO" id="GO:0070125">
    <property type="term" value="P:mitochondrial translational elongation"/>
    <property type="evidence" value="ECO:0007669"/>
    <property type="project" value="TreeGrafter"/>
</dbReference>
<accession>A0A7D9DT86</accession>
<evidence type="ECO:0000256" key="2">
    <source>
        <dbReference type="ARBA" id="ARBA00022768"/>
    </source>
</evidence>
<keyword evidence="7" id="KW-1185">Reference proteome</keyword>
<name>A0A7D9DT86_PARCT</name>
<dbReference type="HAMAP" id="MF_00050">
    <property type="entry name" value="EF_Ts"/>
    <property type="match status" value="1"/>
</dbReference>
<keyword evidence="2 4" id="KW-0251">Elongation factor</keyword>
<dbReference type="OrthoDB" id="277235at2759"/>
<dbReference type="InterPro" id="IPR014039">
    <property type="entry name" value="Transl_elong_EFTs/EF1B_dimer"/>
</dbReference>
<dbReference type="PANTHER" id="PTHR11741">
    <property type="entry name" value="ELONGATION FACTOR TS"/>
    <property type="match status" value="1"/>
</dbReference>
<evidence type="ECO:0000256" key="3">
    <source>
        <dbReference type="ARBA" id="ARBA00022917"/>
    </source>
</evidence>
<dbReference type="SUPFAM" id="SSF54713">
    <property type="entry name" value="Elongation factor Ts (EF-Ts), dimerisation domain"/>
    <property type="match status" value="2"/>
</dbReference>
<dbReference type="PROSITE" id="PS01127">
    <property type="entry name" value="EF_TS_2"/>
    <property type="match status" value="1"/>
</dbReference>
<dbReference type="CDD" id="cd14275">
    <property type="entry name" value="UBA_EF-Ts"/>
    <property type="match status" value="1"/>
</dbReference>
<dbReference type="Gene3D" id="1.10.8.10">
    <property type="entry name" value="DNA helicase RuvA subunit, C-terminal domain"/>
    <property type="match status" value="1"/>
</dbReference>
<dbReference type="GO" id="GO:0005739">
    <property type="term" value="C:mitochondrion"/>
    <property type="evidence" value="ECO:0007669"/>
    <property type="project" value="UniProtKB-SubCell"/>
</dbReference>
<keyword evidence="3 4" id="KW-0648">Protein biosynthesis</keyword>
<dbReference type="InterPro" id="IPR036402">
    <property type="entry name" value="EF-Ts_dimer_sf"/>
</dbReference>